<comment type="caution">
    <text evidence="10">The sequence shown here is derived from an EMBL/GenBank/DDBJ whole genome shotgun (WGS) entry which is preliminary data.</text>
</comment>
<keyword evidence="4" id="KW-1003">Cell membrane</keyword>
<evidence type="ECO:0000256" key="6">
    <source>
        <dbReference type="ARBA" id="ARBA00022989"/>
    </source>
</evidence>
<keyword evidence="6 9" id="KW-1133">Transmembrane helix</keyword>
<dbReference type="GO" id="GO:0015250">
    <property type="term" value="F:water channel activity"/>
    <property type="evidence" value="ECO:0007669"/>
    <property type="project" value="TreeGrafter"/>
</dbReference>
<dbReference type="SUPFAM" id="SSF81338">
    <property type="entry name" value="Aquaporin-like"/>
    <property type="match status" value="1"/>
</dbReference>
<dbReference type="AlphaFoldDB" id="A0AAD9JP23"/>
<gene>
    <name evidence="10" type="ORF">LSH36_209g04037</name>
</gene>
<dbReference type="PANTHER" id="PTHR19139">
    <property type="entry name" value="AQUAPORIN TRANSPORTER"/>
    <property type="match status" value="1"/>
</dbReference>
<evidence type="ECO:0000256" key="4">
    <source>
        <dbReference type="ARBA" id="ARBA00022475"/>
    </source>
</evidence>
<feature type="transmembrane region" description="Helical" evidence="9">
    <location>
        <begin position="161"/>
        <end position="179"/>
    </location>
</feature>
<dbReference type="InterPro" id="IPR022357">
    <property type="entry name" value="MIP_CS"/>
</dbReference>
<dbReference type="InterPro" id="IPR034294">
    <property type="entry name" value="Aquaporin_transptr"/>
</dbReference>
<feature type="transmembrane region" description="Helical" evidence="9">
    <location>
        <begin position="47"/>
        <end position="71"/>
    </location>
</feature>
<evidence type="ECO:0000256" key="7">
    <source>
        <dbReference type="ARBA" id="ARBA00023136"/>
    </source>
</evidence>
<sequence>MIPRLFDELKTRLFWRDAGAEFVASFCLMTAQSTLPTQWGQSLSPSAIQIGIGMGFVVFIMASSLGDFGGAHMNPAVSVALVISRKISLIRGVLYVIIQCIACITGAGFVFAITPIKSQNNLAATLLGNDVSSWQGVLVEIWITFMLVITVLGATNTRIKGTLLIPGLPIGFAVALGIMSTNGYTGASMNPARSLGPAVILGLWADHWVYWVGPIVGGVLAAGIYGGIFDRIKSDNRVHEIDTSANSIPA</sequence>
<evidence type="ECO:0000256" key="2">
    <source>
        <dbReference type="ARBA" id="ARBA00006175"/>
    </source>
</evidence>
<dbReference type="EMBL" id="JAODUP010000209">
    <property type="protein sequence ID" value="KAK2156597.1"/>
    <property type="molecule type" value="Genomic_DNA"/>
</dbReference>
<dbReference type="Pfam" id="PF00230">
    <property type="entry name" value="MIP"/>
    <property type="match status" value="1"/>
</dbReference>
<dbReference type="InterPro" id="IPR023271">
    <property type="entry name" value="Aquaporin-like"/>
</dbReference>
<keyword evidence="7 9" id="KW-0472">Membrane</keyword>
<protein>
    <recommendedName>
        <fullName evidence="12">Aquaporin</fullName>
    </recommendedName>
</protein>
<evidence type="ECO:0000256" key="8">
    <source>
        <dbReference type="RuleBase" id="RU000477"/>
    </source>
</evidence>
<comment type="similarity">
    <text evidence="2 8">Belongs to the MIP/aquaporin (TC 1.A.8) family.</text>
</comment>
<evidence type="ECO:0000256" key="3">
    <source>
        <dbReference type="ARBA" id="ARBA00022448"/>
    </source>
</evidence>
<keyword evidence="3 8" id="KW-0813">Transport</keyword>
<evidence type="ECO:0000256" key="1">
    <source>
        <dbReference type="ARBA" id="ARBA00004651"/>
    </source>
</evidence>
<organism evidence="10 11">
    <name type="scientific">Paralvinella palmiformis</name>
    <dbReference type="NCBI Taxonomy" id="53620"/>
    <lineage>
        <taxon>Eukaryota</taxon>
        <taxon>Metazoa</taxon>
        <taxon>Spiralia</taxon>
        <taxon>Lophotrochozoa</taxon>
        <taxon>Annelida</taxon>
        <taxon>Polychaeta</taxon>
        <taxon>Sedentaria</taxon>
        <taxon>Canalipalpata</taxon>
        <taxon>Terebellida</taxon>
        <taxon>Terebelliformia</taxon>
        <taxon>Alvinellidae</taxon>
        <taxon>Paralvinella</taxon>
    </lineage>
</organism>
<evidence type="ECO:0000313" key="11">
    <source>
        <dbReference type="Proteomes" id="UP001208570"/>
    </source>
</evidence>
<comment type="subcellular location">
    <subcellularLocation>
        <location evidence="1">Cell membrane</location>
        <topology evidence="1">Multi-pass membrane protein</topology>
    </subcellularLocation>
</comment>
<dbReference type="PROSITE" id="PS00221">
    <property type="entry name" value="MIP"/>
    <property type="match status" value="1"/>
</dbReference>
<dbReference type="GO" id="GO:0005886">
    <property type="term" value="C:plasma membrane"/>
    <property type="evidence" value="ECO:0007669"/>
    <property type="project" value="UniProtKB-SubCell"/>
</dbReference>
<feature type="transmembrane region" description="Helical" evidence="9">
    <location>
        <begin position="92"/>
        <end position="113"/>
    </location>
</feature>
<dbReference type="Proteomes" id="UP001208570">
    <property type="component" value="Unassembled WGS sequence"/>
</dbReference>
<keyword evidence="11" id="KW-1185">Reference proteome</keyword>
<evidence type="ECO:0008006" key="12">
    <source>
        <dbReference type="Google" id="ProtNLM"/>
    </source>
</evidence>
<feature type="transmembrane region" description="Helical" evidence="9">
    <location>
        <begin position="133"/>
        <end position="154"/>
    </location>
</feature>
<dbReference type="InterPro" id="IPR000425">
    <property type="entry name" value="MIP"/>
</dbReference>
<reference evidence="10" key="1">
    <citation type="journal article" date="2023" name="Mol. Biol. Evol.">
        <title>Third-Generation Sequencing Reveals the Adaptive Role of the Epigenome in Three Deep-Sea Polychaetes.</title>
        <authorList>
            <person name="Perez M."/>
            <person name="Aroh O."/>
            <person name="Sun Y."/>
            <person name="Lan Y."/>
            <person name="Juniper S.K."/>
            <person name="Young C.R."/>
            <person name="Angers B."/>
            <person name="Qian P.Y."/>
        </authorList>
    </citation>
    <scope>NUCLEOTIDE SEQUENCE</scope>
    <source>
        <strain evidence="10">P08H-3</strain>
    </source>
</reference>
<evidence type="ECO:0000313" key="10">
    <source>
        <dbReference type="EMBL" id="KAK2156597.1"/>
    </source>
</evidence>
<dbReference type="PRINTS" id="PR00783">
    <property type="entry name" value="MINTRINSICP"/>
</dbReference>
<feature type="transmembrane region" description="Helical" evidence="9">
    <location>
        <begin position="208"/>
        <end position="228"/>
    </location>
</feature>
<accession>A0AAD9JP23</accession>
<evidence type="ECO:0000256" key="9">
    <source>
        <dbReference type="SAM" id="Phobius"/>
    </source>
</evidence>
<evidence type="ECO:0000256" key="5">
    <source>
        <dbReference type="ARBA" id="ARBA00022692"/>
    </source>
</evidence>
<dbReference type="Gene3D" id="1.20.1080.10">
    <property type="entry name" value="Glycerol uptake facilitator protein"/>
    <property type="match status" value="1"/>
</dbReference>
<dbReference type="PANTHER" id="PTHR19139:SF199">
    <property type="entry name" value="MIP17260P"/>
    <property type="match status" value="1"/>
</dbReference>
<proteinExistence type="inferred from homology"/>
<name>A0AAD9JP23_9ANNE</name>
<keyword evidence="5 8" id="KW-0812">Transmembrane</keyword>